<dbReference type="AlphaFoldDB" id="A0A8H6TA34"/>
<proteinExistence type="predicted"/>
<comment type="caution">
    <text evidence="1">The sequence shown here is derived from an EMBL/GenBank/DDBJ whole genome shotgun (WGS) entry which is preliminary data.</text>
</comment>
<protein>
    <submittedName>
        <fullName evidence="1">Tyrosinase central domain-containing protein</fullName>
    </submittedName>
</protein>
<reference evidence="1" key="1">
    <citation type="submission" date="2020-05" db="EMBL/GenBank/DDBJ databases">
        <title>Mycena genomes resolve the evolution of fungal bioluminescence.</title>
        <authorList>
            <person name="Tsai I.J."/>
        </authorList>
    </citation>
    <scope>NUCLEOTIDE SEQUENCE</scope>
    <source>
        <strain evidence="1">110903Hualien_Pintung</strain>
    </source>
</reference>
<dbReference type="OrthoDB" id="3145912at2759"/>
<organism evidence="1 2">
    <name type="scientific">Mycena chlorophos</name>
    <name type="common">Agaric fungus</name>
    <name type="synonym">Agaricus chlorophos</name>
    <dbReference type="NCBI Taxonomy" id="658473"/>
    <lineage>
        <taxon>Eukaryota</taxon>
        <taxon>Fungi</taxon>
        <taxon>Dikarya</taxon>
        <taxon>Basidiomycota</taxon>
        <taxon>Agaricomycotina</taxon>
        <taxon>Agaricomycetes</taxon>
        <taxon>Agaricomycetidae</taxon>
        <taxon>Agaricales</taxon>
        <taxon>Marasmiineae</taxon>
        <taxon>Mycenaceae</taxon>
        <taxon>Mycena</taxon>
    </lineage>
</organism>
<name>A0A8H6TA34_MYCCL</name>
<dbReference type="Gene3D" id="3.80.10.10">
    <property type="entry name" value="Ribonuclease Inhibitor"/>
    <property type="match status" value="1"/>
</dbReference>
<accession>A0A8H6TA34</accession>
<dbReference type="Proteomes" id="UP000613580">
    <property type="component" value="Unassembled WGS sequence"/>
</dbReference>
<evidence type="ECO:0000313" key="1">
    <source>
        <dbReference type="EMBL" id="KAF7313883.1"/>
    </source>
</evidence>
<dbReference type="EMBL" id="JACAZE010000006">
    <property type="protein sequence ID" value="KAF7313883.1"/>
    <property type="molecule type" value="Genomic_DNA"/>
</dbReference>
<dbReference type="InterPro" id="IPR032675">
    <property type="entry name" value="LRR_dom_sf"/>
</dbReference>
<evidence type="ECO:0000313" key="2">
    <source>
        <dbReference type="Proteomes" id="UP000613580"/>
    </source>
</evidence>
<gene>
    <name evidence="1" type="ORF">HMN09_00546100</name>
</gene>
<sequence>MLPTELEREIFETTALLFPSSIPALLLVARRVHIWLEPMLYRVLHTDQAPSATVIRQIMKTKPHLLRDGVRHVYLEPFTGTRGWRVEDYYALLALCSNLVSFATTVSFSAPRLIFLLEGLPNLRNVNAALGVYRFPRGHPALRGLRYLHIFDIISEADEDVPALFAELPQLTHLALNTASPIVAQRALCECINLRVLLNLVLMLTHATEVHDKRYVVMAFPSSYRNEWLAAARGRDNFWTRAEEFVCKKLNGEIPSSCYLLEHQPTDS</sequence>
<keyword evidence="2" id="KW-1185">Reference proteome</keyword>